<keyword evidence="3 6" id="KW-1133">Transmembrane helix</keyword>
<comment type="subcellular location">
    <subcellularLocation>
        <location evidence="1">Membrane</location>
    </subcellularLocation>
</comment>
<evidence type="ECO:0000256" key="6">
    <source>
        <dbReference type="SAM" id="Phobius"/>
    </source>
</evidence>
<name>A0A8F6TXT4_9RHOB</name>
<proteinExistence type="predicted"/>
<evidence type="ECO:0000256" key="1">
    <source>
        <dbReference type="ARBA" id="ARBA00004370"/>
    </source>
</evidence>
<feature type="compositionally biased region" description="Acidic residues" evidence="5">
    <location>
        <begin position="494"/>
        <end position="511"/>
    </location>
</feature>
<dbReference type="InterPro" id="IPR016982">
    <property type="entry name" value="Mms48"/>
</dbReference>
<dbReference type="Proteomes" id="UP000825009">
    <property type="component" value="Chromosome"/>
</dbReference>
<evidence type="ECO:0000313" key="9">
    <source>
        <dbReference type="Proteomes" id="UP000825009"/>
    </source>
</evidence>
<evidence type="ECO:0000259" key="7">
    <source>
        <dbReference type="Pfam" id="PF07219"/>
    </source>
</evidence>
<evidence type="ECO:0000256" key="2">
    <source>
        <dbReference type="ARBA" id="ARBA00022692"/>
    </source>
</evidence>
<dbReference type="InterPro" id="IPR010817">
    <property type="entry name" value="HemY_N"/>
</dbReference>
<evidence type="ECO:0000256" key="5">
    <source>
        <dbReference type="SAM" id="MobiDB-lite"/>
    </source>
</evidence>
<feature type="compositionally biased region" description="Acidic residues" evidence="5">
    <location>
        <begin position="463"/>
        <end position="473"/>
    </location>
</feature>
<dbReference type="GO" id="GO:0016020">
    <property type="term" value="C:membrane"/>
    <property type="evidence" value="ECO:0007669"/>
    <property type="project" value="UniProtKB-SubCell"/>
</dbReference>
<feature type="region of interest" description="Disordered" evidence="5">
    <location>
        <begin position="462"/>
        <end position="518"/>
    </location>
</feature>
<keyword evidence="9" id="KW-1185">Reference proteome</keyword>
<dbReference type="PIRSF" id="PIRSF031802">
    <property type="entry name" value="UCP031802"/>
    <property type="match status" value="1"/>
</dbReference>
<organism evidence="8 9">
    <name type="scientific">Gymnodinialimonas ceratoperidinii</name>
    <dbReference type="NCBI Taxonomy" id="2856823"/>
    <lineage>
        <taxon>Bacteria</taxon>
        <taxon>Pseudomonadati</taxon>
        <taxon>Pseudomonadota</taxon>
        <taxon>Alphaproteobacteria</taxon>
        <taxon>Rhodobacterales</taxon>
        <taxon>Paracoccaceae</taxon>
        <taxon>Gymnodinialimonas</taxon>
    </lineage>
</organism>
<evidence type="ECO:0000256" key="4">
    <source>
        <dbReference type="ARBA" id="ARBA00023136"/>
    </source>
</evidence>
<keyword evidence="4 6" id="KW-0472">Membrane</keyword>
<dbReference type="Pfam" id="PF07219">
    <property type="entry name" value="HemY_N"/>
    <property type="match status" value="1"/>
</dbReference>
<feature type="domain" description="HemY N-terminal" evidence="7">
    <location>
        <begin position="35"/>
        <end position="141"/>
    </location>
</feature>
<dbReference type="RefSeq" id="WP_219003233.1">
    <property type="nucleotide sequence ID" value="NZ_CP079194.1"/>
</dbReference>
<keyword evidence="2 6" id="KW-0812">Transmembrane</keyword>
<feature type="transmembrane region" description="Helical" evidence="6">
    <location>
        <begin position="6"/>
        <end position="28"/>
    </location>
</feature>
<evidence type="ECO:0000256" key="3">
    <source>
        <dbReference type="ARBA" id="ARBA00022989"/>
    </source>
</evidence>
<feature type="transmembrane region" description="Helical" evidence="6">
    <location>
        <begin position="40"/>
        <end position="63"/>
    </location>
</feature>
<evidence type="ECO:0000313" key="8">
    <source>
        <dbReference type="EMBL" id="QXT40144.1"/>
    </source>
</evidence>
<dbReference type="EMBL" id="CP079194">
    <property type="protein sequence ID" value="QXT40144.1"/>
    <property type="molecule type" value="Genomic_DNA"/>
</dbReference>
<sequence length="518" mass="56348">MLWSLLKIMVFILVVVGVVFGITYLTALDNLGVLIVLGREYVITPFLAVVGALILLLAVWILFKIVGLLVATLRFLNGDETAVSRYFDRRSERKGYEALGEGMMALAAGEGRLAIRKAERAGKYLRRPELTNIVKAQGAELVGDRALATETFKDMVTDDRTRFVGVRGLMKQKLEEGDTDTALKLAEKALVLRPKNADVQTTLLSLQSRNEDWQGARTTLAAALKAGNVPRDLHRRRDAVLALAHARDAMAEGQVQTATRDVAEANRLAPGLVPAAVMSARIAVEAGNKRQAAKTIRKAWDQAPHPDLAAAFALIEPDETPALRLRRFRPLLGKHPGHPEVQMLEAELQIANEDFPAARKALGDLAETSPTARSLTIMAAVERGEGSPDRVVRGWLARAVTAPRGNQWMCSNCGHVHEDWTPVCANCESFDTLEWAEAQQSQASLAGPTQMLPLIVGALEDRSTEEDEADVIQEESPAPNGFAPEATPSTAYSETDDAEVAEPAPEPEPETEPALSRN</sequence>
<gene>
    <name evidence="8" type="ORF">KYE46_02495</name>
</gene>
<protein>
    <submittedName>
        <fullName evidence="8">Heme biosynthesis protein HemY</fullName>
    </submittedName>
</protein>
<dbReference type="Pfam" id="PF14559">
    <property type="entry name" value="TPR_19"/>
    <property type="match status" value="1"/>
</dbReference>
<dbReference type="AlphaFoldDB" id="A0A8F6TXT4"/>
<reference evidence="8 9" key="1">
    <citation type="submission" date="2021-07" db="EMBL/GenBank/DDBJ databases">
        <title>A novel Jannaschia species isolated from marine dinoflagellate Ceratoperidinium margalefii.</title>
        <authorList>
            <person name="Jiang Y."/>
            <person name="Li Z."/>
        </authorList>
    </citation>
    <scope>NUCLEOTIDE SEQUENCE [LARGE SCALE GENOMIC DNA]</scope>
    <source>
        <strain evidence="8 9">J12C1-MA-4</strain>
    </source>
</reference>
<accession>A0A8F6TXT4</accession>
<dbReference type="KEGG" id="gce:KYE46_02495"/>